<feature type="domain" description="Lipid/polyisoprenoid-binding YceI-like" evidence="1">
    <location>
        <begin position="60"/>
        <end position="225"/>
    </location>
</feature>
<dbReference type="EMBL" id="JACSQJ010000006">
    <property type="protein sequence ID" value="MBD7988614.1"/>
    <property type="molecule type" value="Genomic_DNA"/>
</dbReference>
<accession>A0ABR8UKQ0</accession>
<name>A0ABR8UKQ0_9GAMM</name>
<dbReference type="InterPro" id="IPR036761">
    <property type="entry name" value="TTHA0802/YceI-like_sf"/>
</dbReference>
<evidence type="ECO:0000313" key="2">
    <source>
        <dbReference type="EMBL" id="MBD7988614.1"/>
    </source>
</evidence>
<dbReference type="PANTHER" id="PTHR34406">
    <property type="entry name" value="PROTEIN YCEI"/>
    <property type="match status" value="1"/>
</dbReference>
<dbReference type="SMART" id="SM00867">
    <property type="entry name" value="YceI"/>
    <property type="match status" value="1"/>
</dbReference>
<dbReference type="Proteomes" id="UP000647183">
    <property type="component" value="Unassembled WGS sequence"/>
</dbReference>
<dbReference type="RefSeq" id="WP_191729801.1">
    <property type="nucleotide sequence ID" value="NZ_JACSQJ010000006.1"/>
</dbReference>
<reference evidence="2 3" key="1">
    <citation type="submission" date="2020-08" db="EMBL/GenBank/DDBJ databases">
        <title>A Genomic Blueprint of the Chicken Gut Microbiome.</title>
        <authorList>
            <person name="Gilroy R."/>
            <person name="Ravi A."/>
            <person name="Getino M."/>
            <person name="Pursley I."/>
            <person name="Horton D.L."/>
            <person name="Alikhan N.-F."/>
            <person name="Baker D."/>
            <person name="Gharbi K."/>
            <person name="Hall N."/>
            <person name="Watson M."/>
            <person name="Adriaenssens E.M."/>
            <person name="Foster-Nyarko E."/>
            <person name="Jarju S."/>
            <person name="Secka A."/>
            <person name="Antonio M."/>
            <person name="Oren A."/>
            <person name="Chaudhuri R."/>
            <person name="La Ragione R.M."/>
            <person name="Hildebrand F."/>
            <person name="Pallen M.J."/>
        </authorList>
    </citation>
    <scope>NUCLEOTIDE SEQUENCE [LARGE SCALE GENOMIC DNA]</scope>
    <source>
        <strain evidence="2 3">Sa2BVA3</strain>
    </source>
</reference>
<dbReference type="SUPFAM" id="SSF101874">
    <property type="entry name" value="YceI-like"/>
    <property type="match status" value="1"/>
</dbReference>
<dbReference type="InterPro" id="IPR007372">
    <property type="entry name" value="Lipid/polyisoprenoid-bd_YceI"/>
</dbReference>
<sequence>MRAHGPRLGLPSIGLLPIGVLPISVLCAALAACGSAPPRSPPAADAPAPVLPAPAPGVGVYTLDPVHTRIAIAIDHAGFSSAIGTVSGTTGTLHLVPGSWEGAQVVADVPLSRLDFGDDDWNRAVAATGLLDSDRHPTARFRSVRVEPLDATRARIHGELTLRGTTREVVLEAVRNGQRRHPLPPFRQTAGFSATATLSRADFGSTAWGSVIGDAVEVRIELEASR</sequence>
<proteinExistence type="predicted"/>
<evidence type="ECO:0000313" key="3">
    <source>
        <dbReference type="Proteomes" id="UP000647183"/>
    </source>
</evidence>
<dbReference type="PROSITE" id="PS51257">
    <property type="entry name" value="PROKAR_LIPOPROTEIN"/>
    <property type="match status" value="1"/>
</dbReference>
<dbReference type="Gene3D" id="2.40.128.110">
    <property type="entry name" value="Lipid/polyisoprenoid-binding, YceI-like"/>
    <property type="match status" value="1"/>
</dbReference>
<dbReference type="PANTHER" id="PTHR34406:SF1">
    <property type="entry name" value="PROTEIN YCEI"/>
    <property type="match status" value="1"/>
</dbReference>
<organism evidence="2 3">
    <name type="scientific">Luteimonas colneyensis</name>
    <dbReference type="NCBI Taxonomy" id="2762230"/>
    <lineage>
        <taxon>Bacteria</taxon>
        <taxon>Pseudomonadati</taxon>
        <taxon>Pseudomonadota</taxon>
        <taxon>Gammaproteobacteria</taxon>
        <taxon>Lysobacterales</taxon>
        <taxon>Lysobacteraceae</taxon>
        <taxon>Luteimonas</taxon>
    </lineage>
</organism>
<evidence type="ECO:0000259" key="1">
    <source>
        <dbReference type="SMART" id="SM00867"/>
    </source>
</evidence>
<gene>
    <name evidence="2" type="ORF">H9645_11320</name>
</gene>
<keyword evidence="3" id="KW-1185">Reference proteome</keyword>
<dbReference type="Pfam" id="PF04264">
    <property type="entry name" value="YceI"/>
    <property type="match status" value="1"/>
</dbReference>
<comment type="caution">
    <text evidence="2">The sequence shown here is derived from an EMBL/GenBank/DDBJ whole genome shotgun (WGS) entry which is preliminary data.</text>
</comment>
<protein>
    <submittedName>
        <fullName evidence="2">YceI family protein</fullName>
    </submittedName>
</protein>